<feature type="compositionally biased region" description="Basic and acidic residues" evidence="1">
    <location>
        <begin position="50"/>
        <end position="60"/>
    </location>
</feature>
<feature type="compositionally biased region" description="Basic and acidic residues" evidence="1">
    <location>
        <begin position="1"/>
        <end position="12"/>
    </location>
</feature>
<dbReference type="AlphaFoldDB" id="A0A4Z2H5E5"/>
<feature type="region of interest" description="Disordered" evidence="1">
    <location>
        <begin position="1"/>
        <end position="20"/>
    </location>
</feature>
<reference evidence="2 3" key="1">
    <citation type="submission" date="2019-03" db="EMBL/GenBank/DDBJ databases">
        <title>First draft genome of Liparis tanakae, snailfish: a comprehensive survey of snailfish specific genes.</title>
        <authorList>
            <person name="Kim W."/>
            <person name="Song I."/>
            <person name="Jeong J.-H."/>
            <person name="Kim D."/>
            <person name="Kim S."/>
            <person name="Ryu S."/>
            <person name="Song J.Y."/>
            <person name="Lee S.K."/>
        </authorList>
    </citation>
    <scope>NUCLEOTIDE SEQUENCE [LARGE SCALE GENOMIC DNA]</scope>
    <source>
        <tissue evidence="2">Muscle</tissue>
    </source>
</reference>
<gene>
    <name evidence="2" type="ORF">EYF80_028948</name>
</gene>
<evidence type="ECO:0000313" key="3">
    <source>
        <dbReference type="Proteomes" id="UP000314294"/>
    </source>
</evidence>
<evidence type="ECO:0000313" key="2">
    <source>
        <dbReference type="EMBL" id="TNN60851.1"/>
    </source>
</evidence>
<dbReference type="Proteomes" id="UP000314294">
    <property type="component" value="Unassembled WGS sequence"/>
</dbReference>
<accession>A0A4Z2H5E5</accession>
<name>A0A4Z2H5E5_9TELE</name>
<comment type="caution">
    <text evidence="2">The sequence shown here is derived from an EMBL/GenBank/DDBJ whole genome shotgun (WGS) entry which is preliminary data.</text>
</comment>
<keyword evidence="3" id="KW-1185">Reference proteome</keyword>
<feature type="region of interest" description="Disordered" evidence="1">
    <location>
        <begin position="36"/>
        <end position="82"/>
    </location>
</feature>
<proteinExistence type="predicted"/>
<dbReference type="EMBL" id="SRLO01000326">
    <property type="protein sequence ID" value="TNN60851.1"/>
    <property type="molecule type" value="Genomic_DNA"/>
</dbReference>
<evidence type="ECO:0000256" key="1">
    <source>
        <dbReference type="SAM" id="MobiDB-lite"/>
    </source>
</evidence>
<sequence>MGKKKELFRSDEVSDGVGQMCGWNPRQPHLHVEDGNVTESQLQSPHRRSSKEDFLKEHATGRTAAATPRCQPPSNLRILWDH</sequence>
<protein>
    <submittedName>
        <fullName evidence="2">Uncharacterized protein</fullName>
    </submittedName>
</protein>
<organism evidence="2 3">
    <name type="scientific">Liparis tanakae</name>
    <name type="common">Tanaka's snailfish</name>
    <dbReference type="NCBI Taxonomy" id="230148"/>
    <lineage>
        <taxon>Eukaryota</taxon>
        <taxon>Metazoa</taxon>
        <taxon>Chordata</taxon>
        <taxon>Craniata</taxon>
        <taxon>Vertebrata</taxon>
        <taxon>Euteleostomi</taxon>
        <taxon>Actinopterygii</taxon>
        <taxon>Neopterygii</taxon>
        <taxon>Teleostei</taxon>
        <taxon>Neoteleostei</taxon>
        <taxon>Acanthomorphata</taxon>
        <taxon>Eupercaria</taxon>
        <taxon>Perciformes</taxon>
        <taxon>Cottioidei</taxon>
        <taxon>Cottales</taxon>
        <taxon>Liparidae</taxon>
        <taxon>Liparis</taxon>
    </lineage>
</organism>